<dbReference type="InterPro" id="IPR051601">
    <property type="entry name" value="Serine_prot/Carboxylest_S33"/>
</dbReference>
<keyword evidence="2" id="KW-0732">Signal</keyword>
<sequence>MKHVLNSRRKLLIAILIAASLASACSERVIIGSSKDTVVQKPTATSAFADVSSTSSIAPAPEFTGKISWGTCNDDEGGSQDKIQCGTLEVPFDYDNPDIGSFKLFLIRKSASDQANRVGSMLVNPGGPGFGGSSVAKDAQFYFSAELLDRFDIVGWDPRGTGKTSPAIDCIDQYDEYFGMDSPPDTPQEKQAIVDASQKFNDQCVKKSGEILPYISTRSSAQDMDSIRRALGEEKISYFGFSYGSELGATWVTMFPKTVRAAVLDGASDPNSSSLDQGLAQAKGFEMQLDAFLADCSARITCAFNSNGDSAKALDKLLITVDAAPLVVASDRTPVTQGVMFTALAQAMYSDALWSQLERALADAVVGDGSGLLALYDEYYQRKPNGTYGNELEAFISISCLDDPGPIGIAAVDAQIPIFTKAAKRFGPGFGYGYSCALWPVKQAKRVVVTGKGAGPVIVIGTTGDPATPIESSRNAAKALESGIFLTVKAEQHTGYGVNTCIVETVDAYLIDLVVPKNGKVCE</sequence>
<evidence type="ECO:0000313" key="5">
    <source>
        <dbReference type="EMBL" id="CAB4798802.1"/>
    </source>
</evidence>
<feature type="domain" description="Peptidase S33 tripeptidyl aminopeptidase-like C-terminal" evidence="4">
    <location>
        <begin position="427"/>
        <end position="522"/>
    </location>
</feature>
<comment type="similarity">
    <text evidence="1">Belongs to the peptidase S33 family.</text>
</comment>
<organism evidence="5">
    <name type="scientific">freshwater metagenome</name>
    <dbReference type="NCBI Taxonomy" id="449393"/>
    <lineage>
        <taxon>unclassified sequences</taxon>
        <taxon>metagenomes</taxon>
        <taxon>ecological metagenomes</taxon>
    </lineage>
</organism>
<name>A0A6J6XPQ8_9ZZZZ</name>
<proteinExistence type="inferred from homology"/>
<dbReference type="Pfam" id="PF08386">
    <property type="entry name" value="Abhydrolase_4"/>
    <property type="match status" value="1"/>
</dbReference>
<dbReference type="EMBL" id="CAFAAP010000046">
    <property type="protein sequence ID" value="CAB4798802.1"/>
    <property type="molecule type" value="Genomic_DNA"/>
</dbReference>
<dbReference type="InterPro" id="IPR029058">
    <property type="entry name" value="AB_hydrolase_fold"/>
</dbReference>
<dbReference type="PROSITE" id="PS51257">
    <property type="entry name" value="PROKAR_LIPOPROTEIN"/>
    <property type="match status" value="1"/>
</dbReference>
<dbReference type="SUPFAM" id="SSF53474">
    <property type="entry name" value="alpha/beta-Hydrolases"/>
    <property type="match status" value="1"/>
</dbReference>
<dbReference type="Gene3D" id="3.40.50.1820">
    <property type="entry name" value="alpha/beta hydrolase"/>
    <property type="match status" value="1"/>
</dbReference>
<gene>
    <name evidence="5" type="ORF">UFOPK3026_00434</name>
</gene>
<dbReference type="InterPro" id="IPR013595">
    <property type="entry name" value="Pept_S33_TAP-like_C"/>
</dbReference>
<dbReference type="GO" id="GO:0016787">
    <property type="term" value="F:hydrolase activity"/>
    <property type="evidence" value="ECO:0007669"/>
    <property type="project" value="UniProtKB-KW"/>
</dbReference>
<protein>
    <submittedName>
        <fullName evidence="5">Unannotated protein</fullName>
    </submittedName>
</protein>
<evidence type="ECO:0000259" key="4">
    <source>
        <dbReference type="Pfam" id="PF08386"/>
    </source>
</evidence>
<dbReference type="AlphaFoldDB" id="A0A6J6XPQ8"/>
<evidence type="ECO:0000256" key="1">
    <source>
        <dbReference type="ARBA" id="ARBA00010088"/>
    </source>
</evidence>
<reference evidence="5" key="1">
    <citation type="submission" date="2020-05" db="EMBL/GenBank/DDBJ databases">
        <authorList>
            <person name="Chiriac C."/>
            <person name="Salcher M."/>
            <person name="Ghai R."/>
            <person name="Kavagutti S V."/>
        </authorList>
    </citation>
    <scope>NUCLEOTIDE SEQUENCE</scope>
</reference>
<dbReference type="PANTHER" id="PTHR43248:SF29">
    <property type="entry name" value="TRIPEPTIDYL AMINOPEPTIDASE"/>
    <property type="match status" value="1"/>
</dbReference>
<accession>A0A6J6XPQ8</accession>
<keyword evidence="3" id="KW-0378">Hydrolase</keyword>
<dbReference type="PANTHER" id="PTHR43248">
    <property type="entry name" value="2-SUCCINYL-6-HYDROXY-2,4-CYCLOHEXADIENE-1-CARBOXYLATE SYNTHASE"/>
    <property type="match status" value="1"/>
</dbReference>
<evidence type="ECO:0000256" key="2">
    <source>
        <dbReference type="ARBA" id="ARBA00022729"/>
    </source>
</evidence>
<evidence type="ECO:0000256" key="3">
    <source>
        <dbReference type="ARBA" id="ARBA00022801"/>
    </source>
</evidence>